<dbReference type="PANTHER" id="PTHR43401">
    <property type="entry name" value="L-THREONINE 3-DEHYDROGENASE"/>
    <property type="match status" value="1"/>
</dbReference>
<keyword evidence="7" id="KW-1185">Reference proteome</keyword>
<dbReference type="InterPro" id="IPR013149">
    <property type="entry name" value="ADH-like_C"/>
</dbReference>
<dbReference type="PANTHER" id="PTHR43401:SF2">
    <property type="entry name" value="L-THREONINE 3-DEHYDROGENASE"/>
    <property type="match status" value="1"/>
</dbReference>
<dbReference type="SUPFAM" id="SSF50129">
    <property type="entry name" value="GroES-like"/>
    <property type="match status" value="1"/>
</dbReference>
<evidence type="ECO:0000313" key="6">
    <source>
        <dbReference type="EMBL" id="MCH6264957.1"/>
    </source>
</evidence>
<protein>
    <submittedName>
        <fullName evidence="5">Alcohol dehydrogenase catalytic domain-containing protein</fullName>
    </submittedName>
</protein>
<dbReference type="SMART" id="SM00829">
    <property type="entry name" value="PKS_ER"/>
    <property type="match status" value="1"/>
</dbReference>
<dbReference type="Pfam" id="PF00107">
    <property type="entry name" value="ADH_zinc_N"/>
    <property type="match status" value="1"/>
</dbReference>
<evidence type="ECO:0000313" key="5">
    <source>
        <dbReference type="EMBL" id="MBS4183967.1"/>
    </source>
</evidence>
<evidence type="ECO:0000259" key="4">
    <source>
        <dbReference type="SMART" id="SM00829"/>
    </source>
</evidence>
<gene>
    <name evidence="6" type="ORF">KHB02_005390</name>
    <name evidence="5" type="ORF">KHB02_21485</name>
</gene>
<dbReference type="EMBL" id="JAGYPE020000006">
    <property type="protein sequence ID" value="MCH6264957.1"/>
    <property type="molecule type" value="Genomic_DNA"/>
</dbReference>
<keyword evidence="1" id="KW-0479">Metal-binding</keyword>
<dbReference type="InterPro" id="IPR020843">
    <property type="entry name" value="ER"/>
</dbReference>
<dbReference type="Proteomes" id="UP000677265">
    <property type="component" value="Unassembled WGS sequence"/>
</dbReference>
<organism evidence="5">
    <name type="scientific">Neobacillus citreus</name>
    <dbReference type="NCBI Taxonomy" id="2833578"/>
    <lineage>
        <taxon>Bacteria</taxon>
        <taxon>Bacillati</taxon>
        <taxon>Bacillota</taxon>
        <taxon>Bacilli</taxon>
        <taxon>Bacillales</taxon>
        <taxon>Bacillaceae</taxon>
        <taxon>Neobacillus</taxon>
    </lineage>
</organism>
<name>A0A942Y9Y3_9BACI</name>
<reference evidence="5" key="1">
    <citation type="submission" date="2021-05" db="EMBL/GenBank/DDBJ databases">
        <title>Novel Bacillus species.</title>
        <authorList>
            <person name="Liu G."/>
        </authorList>
    </citation>
    <scope>NUCLEOTIDE SEQUENCE</scope>
    <source>
        <strain evidence="5 7">FJAT-50051</strain>
    </source>
</reference>
<dbReference type="InterPro" id="IPR050129">
    <property type="entry name" value="Zn_alcohol_dh"/>
</dbReference>
<dbReference type="Pfam" id="PF08240">
    <property type="entry name" value="ADH_N"/>
    <property type="match status" value="1"/>
</dbReference>
<dbReference type="Gene3D" id="3.40.50.720">
    <property type="entry name" value="NAD(P)-binding Rossmann-like Domain"/>
    <property type="match status" value="1"/>
</dbReference>
<feature type="domain" description="Enoyl reductase (ER)" evidence="4">
    <location>
        <begin position="8"/>
        <end position="351"/>
    </location>
</feature>
<sequence>MKAVVKATRDHGVEVKEVETPKLKENEVLVQVEAVSICGSDLHMYEGMRAYEWVSTPVILGHEFAGRVVGVNNPDHEHLINSRVIINPYVACGECANCQRGRTNLCDHGKGAMDKVPAKSLQYGFRQNGGMAEYAAIQYKNVLPIPETMPIEVAGMLEALGIGVRALERADILPGDTAVVIGPGPIGLSLIASLSSLGLKKLIVTGLSVDEERLQLAKELGATDIVYADQVNDVEAISELTNGQGVDHVFETSGFHQSMVSGVRMCTKGGELLLVGISAKETVLPSNEIVRGEVTVKGVYGVTEQTLKRTIAMASSGKFPYLKLVSHVLPLEKAVEGFEVGVQKQGVKVILKP</sequence>
<dbReference type="GO" id="GO:0046872">
    <property type="term" value="F:metal ion binding"/>
    <property type="evidence" value="ECO:0007669"/>
    <property type="project" value="UniProtKB-KW"/>
</dbReference>
<evidence type="ECO:0000256" key="2">
    <source>
        <dbReference type="ARBA" id="ARBA00022833"/>
    </source>
</evidence>
<dbReference type="EMBL" id="JAGYPE010000004">
    <property type="protein sequence ID" value="MBS4183967.1"/>
    <property type="molecule type" value="Genomic_DNA"/>
</dbReference>
<proteinExistence type="predicted"/>
<dbReference type="SUPFAM" id="SSF51735">
    <property type="entry name" value="NAD(P)-binding Rossmann-fold domains"/>
    <property type="match status" value="1"/>
</dbReference>
<comment type="caution">
    <text evidence="5">The sequence shown here is derived from an EMBL/GenBank/DDBJ whole genome shotgun (WGS) entry which is preliminary data.</text>
</comment>
<accession>A0A942Y9Y3</accession>
<dbReference type="GO" id="GO:0016491">
    <property type="term" value="F:oxidoreductase activity"/>
    <property type="evidence" value="ECO:0007669"/>
    <property type="project" value="UniProtKB-KW"/>
</dbReference>
<keyword evidence="2" id="KW-0862">Zinc</keyword>
<keyword evidence="3" id="KW-0560">Oxidoreductase</keyword>
<dbReference type="InterPro" id="IPR011032">
    <property type="entry name" value="GroES-like_sf"/>
</dbReference>
<dbReference type="InterPro" id="IPR013154">
    <property type="entry name" value="ADH-like_N"/>
</dbReference>
<evidence type="ECO:0000256" key="1">
    <source>
        <dbReference type="ARBA" id="ARBA00022723"/>
    </source>
</evidence>
<dbReference type="AlphaFoldDB" id="A0A942Y9Y3"/>
<dbReference type="Gene3D" id="3.90.180.10">
    <property type="entry name" value="Medium-chain alcohol dehydrogenases, catalytic domain"/>
    <property type="match status" value="1"/>
</dbReference>
<dbReference type="RefSeq" id="WP_213143893.1">
    <property type="nucleotide sequence ID" value="NZ_JAGYPE020000006.1"/>
</dbReference>
<dbReference type="InterPro" id="IPR036291">
    <property type="entry name" value="NAD(P)-bd_dom_sf"/>
</dbReference>
<evidence type="ECO:0000313" key="7">
    <source>
        <dbReference type="Proteomes" id="UP000677265"/>
    </source>
</evidence>
<evidence type="ECO:0000256" key="3">
    <source>
        <dbReference type="ARBA" id="ARBA00023002"/>
    </source>
</evidence>